<sequence>MTCDVPDHVQNSTDGRASDATAGVTALPDTPPARAALGLVTAVESDCIANHSIRSYLFARLMARSTGMVSGREYDDRLLFLACVMHDLGLAPEGEHTQRFELVGADRAAEFLTEHGLPAAEVDAVWEAIALHTTPQIAERRGPLCLLVRAGIGVDFGGALSAGLDPMAVTDEEAEAIHGAYPRLAMISSIVDAIATQAAKHPANGPSYSLGGELLRERGNPPRPTRMEVAALSSRWAG</sequence>
<dbReference type="InterPro" id="IPR003607">
    <property type="entry name" value="HD/PDEase_dom"/>
</dbReference>
<accession>A0ABP8PZK9</accession>
<dbReference type="RefSeq" id="WP_345464074.1">
    <property type="nucleotide sequence ID" value="NZ_BAABHF010000019.1"/>
</dbReference>
<dbReference type="EMBL" id="BAABHF010000019">
    <property type="protein sequence ID" value="GAA4493981.1"/>
    <property type="molecule type" value="Genomic_DNA"/>
</dbReference>
<dbReference type="CDD" id="cd00077">
    <property type="entry name" value="HDc"/>
    <property type="match status" value="1"/>
</dbReference>
<dbReference type="InterPro" id="IPR006674">
    <property type="entry name" value="HD_domain"/>
</dbReference>
<evidence type="ECO:0000259" key="2">
    <source>
        <dbReference type="Pfam" id="PF01966"/>
    </source>
</evidence>
<protein>
    <submittedName>
        <fullName evidence="3">HD domain-containing protein</fullName>
    </submittedName>
</protein>
<evidence type="ECO:0000256" key="1">
    <source>
        <dbReference type="SAM" id="MobiDB-lite"/>
    </source>
</evidence>
<gene>
    <name evidence="3" type="ORF">GCM10023191_032350</name>
</gene>
<evidence type="ECO:0000313" key="3">
    <source>
        <dbReference type="EMBL" id="GAA4493981.1"/>
    </source>
</evidence>
<name>A0ABP8PZK9_9ACTN</name>
<feature type="region of interest" description="Disordered" evidence="1">
    <location>
        <begin position="1"/>
        <end position="27"/>
    </location>
</feature>
<dbReference type="PANTHER" id="PTHR35569">
    <property type="entry name" value="CYANAMIDE HYDRATASE DDI2-RELATED"/>
    <property type="match status" value="1"/>
</dbReference>
<dbReference type="Pfam" id="PF01966">
    <property type="entry name" value="HD"/>
    <property type="match status" value="1"/>
</dbReference>
<organism evidence="3 4">
    <name type="scientific">Actinoallomurus oryzae</name>
    <dbReference type="NCBI Taxonomy" id="502180"/>
    <lineage>
        <taxon>Bacteria</taxon>
        <taxon>Bacillati</taxon>
        <taxon>Actinomycetota</taxon>
        <taxon>Actinomycetes</taxon>
        <taxon>Streptosporangiales</taxon>
        <taxon>Thermomonosporaceae</taxon>
        <taxon>Actinoallomurus</taxon>
    </lineage>
</organism>
<dbReference type="PANTHER" id="PTHR35569:SF1">
    <property type="entry name" value="CYANAMIDE HYDRATASE DDI2-RELATED"/>
    <property type="match status" value="1"/>
</dbReference>
<feature type="region of interest" description="Disordered" evidence="1">
    <location>
        <begin position="205"/>
        <end position="238"/>
    </location>
</feature>
<dbReference type="Proteomes" id="UP001500503">
    <property type="component" value="Unassembled WGS sequence"/>
</dbReference>
<dbReference type="SUPFAM" id="SSF109604">
    <property type="entry name" value="HD-domain/PDEase-like"/>
    <property type="match status" value="1"/>
</dbReference>
<reference evidence="4" key="1">
    <citation type="journal article" date="2019" name="Int. J. Syst. Evol. Microbiol.">
        <title>The Global Catalogue of Microorganisms (GCM) 10K type strain sequencing project: providing services to taxonomists for standard genome sequencing and annotation.</title>
        <authorList>
            <consortium name="The Broad Institute Genomics Platform"/>
            <consortium name="The Broad Institute Genome Sequencing Center for Infectious Disease"/>
            <person name="Wu L."/>
            <person name="Ma J."/>
        </authorList>
    </citation>
    <scope>NUCLEOTIDE SEQUENCE [LARGE SCALE GENOMIC DNA]</scope>
    <source>
        <strain evidence="4">JCM 17933</strain>
    </source>
</reference>
<comment type="caution">
    <text evidence="3">The sequence shown here is derived from an EMBL/GenBank/DDBJ whole genome shotgun (WGS) entry which is preliminary data.</text>
</comment>
<feature type="domain" description="HD" evidence="2">
    <location>
        <begin position="49"/>
        <end position="145"/>
    </location>
</feature>
<dbReference type="Gene3D" id="1.10.3210.10">
    <property type="entry name" value="Hypothetical protein af1432"/>
    <property type="match status" value="1"/>
</dbReference>
<proteinExistence type="predicted"/>
<keyword evidence="4" id="KW-1185">Reference proteome</keyword>
<evidence type="ECO:0000313" key="4">
    <source>
        <dbReference type="Proteomes" id="UP001500503"/>
    </source>
</evidence>